<dbReference type="InterPro" id="IPR012042">
    <property type="entry name" value="NeuTTM/CthTTM-like"/>
</dbReference>
<dbReference type="InterPro" id="IPR023577">
    <property type="entry name" value="CYTH_domain"/>
</dbReference>
<proteinExistence type="predicted"/>
<dbReference type="PROSITE" id="PS51707">
    <property type="entry name" value="CYTH"/>
    <property type="match status" value="1"/>
</dbReference>
<organism evidence="2">
    <name type="scientific">hydrothermal vent metagenome</name>
    <dbReference type="NCBI Taxonomy" id="652676"/>
    <lineage>
        <taxon>unclassified sequences</taxon>
        <taxon>metagenomes</taxon>
        <taxon>ecological metagenomes</taxon>
    </lineage>
</organism>
<sequence>MAREIERKFLVKNDDWKALAHQKTHFAQGYLNDIFEGGTKSSIRVRIEGNKANMNIKSLEIGISRDEYEYEIPLEEGQKILATLAVGPVIEKYRYLVHVGKHTWEIDEFLGDNLGLIVAEVELASEQEQIEMPSWAATEVTNISRYYNVSLGVHPFKAWSLEERYEQNNI</sequence>
<gene>
    <name evidence="2" type="ORF">MNBD_GAMMA04-1000</name>
</gene>
<protein>
    <recommendedName>
        <fullName evidence="1">CYTH domain-containing protein</fullName>
    </recommendedName>
</protein>
<dbReference type="AlphaFoldDB" id="A0A3B0X005"/>
<accession>A0A3B0X005</accession>
<name>A0A3B0X005_9ZZZZ</name>
<feature type="domain" description="CYTH" evidence="1">
    <location>
        <begin position="2"/>
        <end position="153"/>
    </location>
</feature>
<dbReference type="PIRSF" id="PIRSF016487">
    <property type="entry name" value="CYTH_UCP016487"/>
    <property type="match status" value="1"/>
</dbReference>
<reference evidence="2" key="1">
    <citation type="submission" date="2018-06" db="EMBL/GenBank/DDBJ databases">
        <authorList>
            <person name="Zhirakovskaya E."/>
        </authorList>
    </citation>
    <scope>NUCLEOTIDE SEQUENCE</scope>
</reference>
<dbReference type="Pfam" id="PF01928">
    <property type="entry name" value="CYTH"/>
    <property type="match status" value="1"/>
</dbReference>
<dbReference type="PANTHER" id="PTHR40114">
    <property type="entry name" value="SLR0698 PROTEIN"/>
    <property type="match status" value="1"/>
</dbReference>
<dbReference type="Gene3D" id="2.40.320.10">
    <property type="entry name" value="Hypothetical Protein Pfu-838710-001"/>
    <property type="match status" value="1"/>
</dbReference>
<evidence type="ECO:0000259" key="1">
    <source>
        <dbReference type="PROSITE" id="PS51707"/>
    </source>
</evidence>
<dbReference type="SMART" id="SM01118">
    <property type="entry name" value="CYTH"/>
    <property type="match status" value="1"/>
</dbReference>
<dbReference type="InterPro" id="IPR033469">
    <property type="entry name" value="CYTH-like_dom_sf"/>
</dbReference>
<dbReference type="CDD" id="cd07891">
    <property type="entry name" value="CYTH-like_CthTTM-like_1"/>
    <property type="match status" value="1"/>
</dbReference>
<dbReference type="PANTHER" id="PTHR40114:SF1">
    <property type="entry name" value="SLR0698 PROTEIN"/>
    <property type="match status" value="1"/>
</dbReference>
<dbReference type="SUPFAM" id="SSF55154">
    <property type="entry name" value="CYTH-like phosphatases"/>
    <property type="match status" value="1"/>
</dbReference>
<evidence type="ECO:0000313" key="2">
    <source>
        <dbReference type="EMBL" id="VAW49936.1"/>
    </source>
</evidence>
<dbReference type="EMBL" id="UOFB01000414">
    <property type="protein sequence ID" value="VAW49936.1"/>
    <property type="molecule type" value="Genomic_DNA"/>
</dbReference>